<dbReference type="GO" id="GO:0005524">
    <property type="term" value="F:ATP binding"/>
    <property type="evidence" value="ECO:0007669"/>
    <property type="project" value="UniProtKB-UniRule"/>
</dbReference>
<dbReference type="FunFam" id="3.30.230.10:FF:000017">
    <property type="entry name" value="Galactokinase"/>
    <property type="match status" value="1"/>
</dbReference>
<evidence type="ECO:0000313" key="16">
    <source>
        <dbReference type="Proteomes" id="UP000199513"/>
    </source>
</evidence>
<dbReference type="InterPro" id="IPR006204">
    <property type="entry name" value="GHMP_kinase_N_dom"/>
</dbReference>
<dbReference type="Proteomes" id="UP000199513">
    <property type="component" value="Unassembled WGS sequence"/>
</dbReference>
<keyword evidence="9" id="KW-0299">Galactose metabolism</keyword>
<dbReference type="PRINTS" id="PR00959">
    <property type="entry name" value="MEVGALKINASE"/>
</dbReference>
<dbReference type="PANTHER" id="PTHR10457:SF7">
    <property type="entry name" value="GALACTOKINASE-RELATED"/>
    <property type="match status" value="1"/>
</dbReference>
<evidence type="ECO:0000259" key="14">
    <source>
        <dbReference type="Pfam" id="PF10509"/>
    </source>
</evidence>
<dbReference type="InterPro" id="IPR020568">
    <property type="entry name" value="Ribosomal_Su5_D2-typ_SF"/>
</dbReference>
<dbReference type="InterPro" id="IPR006206">
    <property type="entry name" value="Mevalonate/galactokinase"/>
</dbReference>
<dbReference type="Gene3D" id="3.30.70.890">
    <property type="entry name" value="GHMP kinase, C-terminal domain"/>
    <property type="match status" value="1"/>
</dbReference>
<dbReference type="PIRSF" id="PIRSF000530">
    <property type="entry name" value="Galactokinase"/>
    <property type="match status" value="1"/>
</dbReference>
<keyword evidence="5" id="KW-0547">Nucleotide-binding</keyword>
<dbReference type="PROSITE" id="PS00627">
    <property type="entry name" value="GHMP_KINASES_ATP"/>
    <property type="match status" value="1"/>
</dbReference>
<evidence type="ECO:0000256" key="8">
    <source>
        <dbReference type="ARBA" id="ARBA00022842"/>
    </source>
</evidence>
<evidence type="ECO:0000256" key="1">
    <source>
        <dbReference type="ARBA" id="ARBA00006566"/>
    </source>
</evidence>
<dbReference type="RefSeq" id="WP_091546000.1">
    <property type="nucleotide sequence ID" value="NZ_FONY01000022.1"/>
</dbReference>
<evidence type="ECO:0000256" key="6">
    <source>
        <dbReference type="ARBA" id="ARBA00022777"/>
    </source>
</evidence>
<dbReference type="AlphaFoldDB" id="A0A1I2H7P3"/>
<evidence type="ECO:0000256" key="9">
    <source>
        <dbReference type="ARBA" id="ARBA00023144"/>
    </source>
</evidence>
<keyword evidence="16" id="KW-1185">Reference proteome</keyword>
<reference evidence="16" key="1">
    <citation type="submission" date="2016-10" db="EMBL/GenBank/DDBJ databases">
        <authorList>
            <person name="Varghese N."/>
            <person name="Submissions S."/>
        </authorList>
    </citation>
    <scope>NUCLEOTIDE SEQUENCE [LARGE SCALE GENOMIC DNA]</scope>
    <source>
        <strain>GEY</strain>
        <strain evidence="16">DSM 9560</strain>
    </source>
</reference>
<keyword evidence="3" id="KW-0808">Transferase</keyword>
<comment type="similarity">
    <text evidence="1">Belongs to the GHMP kinase family. GalK subfamily.</text>
</comment>
<feature type="domain" description="Galactokinase N-terminal" evidence="14">
    <location>
        <begin position="10"/>
        <end position="57"/>
    </location>
</feature>
<dbReference type="InterPro" id="IPR013750">
    <property type="entry name" value="GHMP_kinase_C_dom"/>
</dbReference>
<sequence length="386" mass="43355">MDNISVITRKFVSHFHSQPVVVRSPARINLIGEHTDYNLGYVLPAAIDKEIIFAVAPNHVGKYRFFAHDIDKYVEISPEQISQQKGQFAWANYLLGVVLQIQALGYEVPTFDCAFGGDIPKGAGLSSSAALECGLALALNQIFGFELDKLSLVKLSQKAENEFVGVKCGIMDQFANTFGKENHVIRLDCKDLTYQYFPLQLTDYQLLLLDTGVHHSLASSEYNTRRKQCEEGVSILSYYEPHIQSLRDVNFSILDKYSDKLPFTLWKRCKFVIEENERVQDVCNALQNNDILQVGKKMFESHYGLQYEYEVSCIELDFLAEFSANDSNIIGARMMGGGFGGCTINLVRKQGVEAFSAKIKEAYFSYTSKELKVYAVNVVNGTSVVS</sequence>
<dbReference type="FunFam" id="3.30.70.890:FF:000001">
    <property type="entry name" value="Galactokinase"/>
    <property type="match status" value="1"/>
</dbReference>
<evidence type="ECO:0000256" key="4">
    <source>
        <dbReference type="ARBA" id="ARBA00022723"/>
    </source>
</evidence>
<dbReference type="GO" id="GO:0005829">
    <property type="term" value="C:cytosol"/>
    <property type="evidence" value="ECO:0007669"/>
    <property type="project" value="TreeGrafter"/>
</dbReference>
<evidence type="ECO:0000256" key="2">
    <source>
        <dbReference type="ARBA" id="ARBA00022490"/>
    </source>
</evidence>
<dbReference type="PANTHER" id="PTHR10457">
    <property type="entry name" value="MEVALONATE KINASE/GALACTOKINASE"/>
    <property type="match status" value="1"/>
</dbReference>
<accession>A0A1I2H7P3</accession>
<dbReference type="InterPro" id="IPR000705">
    <property type="entry name" value="Galactokinase"/>
</dbReference>
<dbReference type="InterPro" id="IPR019539">
    <property type="entry name" value="GalKase_N"/>
</dbReference>
<dbReference type="GO" id="GO:0006012">
    <property type="term" value="P:galactose metabolic process"/>
    <property type="evidence" value="ECO:0007669"/>
    <property type="project" value="UniProtKB-UniRule"/>
</dbReference>
<dbReference type="EC" id="2.7.1.6" evidence="11"/>
<dbReference type="PRINTS" id="PR00473">
    <property type="entry name" value="GALCTOKINASE"/>
</dbReference>
<dbReference type="InterPro" id="IPR006203">
    <property type="entry name" value="GHMP_knse_ATP-bd_CS"/>
</dbReference>
<protein>
    <recommendedName>
        <fullName evidence="11">Galactokinase</fullName>
        <ecNumber evidence="11">2.7.1.6</ecNumber>
    </recommendedName>
</protein>
<dbReference type="GO" id="GO:0046872">
    <property type="term" value="F:metal ion binding"/>
    <property type="evidence" value="ECO:0007669"/>
    <property type="project" value="UniProtKB-KW"/>
</dbReference>
<dbReference type="STRING" id="1003.SAMN04488541_10229"/>
<evidence type="ECO:0000256" key="3">
    <source>
        <dbReference type="ARBA" id="ARBA00022679"/>
    </source>
</evidence>
<gene>
    <name evidence="15" type="ORF">SAMN04488541_10229</name>
</gene>
<feature type="domain" description="GHMP kinase C-terminal" evidence="13">
    <location>
        <begin position="285"/>
        <end position="363"/>
    </location>
</feature>
<proteinExistence type="inferred from homology"/>
<name>A0A1I2H7P3_9BACT</name>
<evidence type="ECO:0000256" key="7">
    <source>
        <dbReference type="ARBA" id="ARBA00022840"/>
    </source>
</evidence>
<evidence type="ECO:0000259" key="13">
    <source>
        <dbReference type="Pfam" id="PF08544"/>
    </source>
</evidence>
<keyword evidence="10" id="KW-0119">Carbohydrate metabolism</keyword>
<evidence type="ECO:0000256" key="5">
    <source>
        <dbReference type="ARBA" id="ARBA00022741"/>
    </source>
</evidence>
<keyword evidence="4" id="KW-0479">Metal-binding</keyword>
<evidence type="ECO:0000256" key="10">
    <source>
        <dbReference type="ARBA" id="ARBA00023277"/>
    </source>
</evidence>
<evidence type="ECO:0000256" key="11">
    <source>
        <dbReference type="NCBIfam" id="TIGR00131"/>
    </source>
</evidence>
<feature type="domain" description="GHMP kinase N-terminal" evidence="12">
    <location>
        <begin position="92"/>
        <end position="180"/>
    </location>
</feature>
<dbReference type="NCBIfam" id="TIGR00131">
    <property type="entry name" value="gal_kin"/>
    <property type="match status" value="1"/>
</dbReference>
<dbReference type="EMBL" id="FONY01000022">
    <property type="protein sequence ID" value="SFF25360.1"/>
    <property type="molecule type" value="Genomic_DNA"/>
</dbReference>
<evidence type="ECO:0000259" key="12">
    <source>
        <dbReference type="Pfam" id="PF00288"/>
    </source>
</evidence>
<dbReference type="OrthoDB" id="250531at2"/>
<dbReference type="InterPro" id="IPR036554">
    <property type="entry name" value="GHMP_kinase_C_sf"/>
</dbReference>
<dbReference type="Pfam" id="PF10509">
    <property type="entry name" value="GalKase_gal_bdg"/>
    <property type="match status" value="1"/>
</dbReference>
<dbReference type="SUPFAM" id="SSF55060">
    <property type="entry name" value="GHMP Kinase, C-terminal domain"/>
    <property type="match status" value="1"/>
</dbReference>
<organism evidence="15 16">
    <name type="scientific">Thermoflexibacter ruber</name>
    <dbReference type="NCBI Taxonomy" id="1003"/>
    <lineage>
        <taxon>Bacteria</taxon>
        <taxon>Pseudomonadati</taxon>
        <taxon>Bacteroidota</taxon>
        <taxon>Cytophagia</taxon>
        <taxon>Cytophagales</taxon>
        <taxon>Thermoflexibacteraceae</taxon>
        <taxon>Thermoflexibacter</taxon>
    </lineage>
</organism>
<dbReference type="Pfam" id="PF00288">
    <property type="entry name" value="GHMP_kinases_N"/>
    <property type="match status" value="1"/>
</dbReference>
<evidence type="ECO:0000313" key="15">
    <source>
        <dbReference type="EMBL" id="SFF25360.1"/>
    </source>
</evidence>
<dbReference type="Pfam" id="PF08544">
    <property type="entry name" value="GHMP_kinases_C"/>
    <property type="match status" value="1"/>
</dbReference>
<dbReference type="Gene3D" id="3.30.230.10">
    <property type="match status" value="1"/>
</dbReference>
<keyword evidence="7" id="KW-0067">ATP-binding</keyword>
<keyword evidence="2" id="KW-0963">Cytoplasm</keyword>
<dbReference type="InterPro" id="IPR014721">
    <property type="entry name" value="Ribsml_uS5_D2-typ_fold_subgr"/>
</dbReference>
<dbReference type="GO" id="GO:0004335">
    <property type="term" value="F:galactokinase activity"/>
    <property type="evidence" value="ECO:0007669"/>
    <property type="project" value="UniProtKB-UniRule"/>
</dbReference>
<dbReference type="SUPFAM" id="SSF54211">
    <property type="entry name" value="Ribosomal protein S5 domain 2-like"/>
    <property type="match status" value="1"/>
</dbReference>
<keyword evidence="8" id="KW-0460">Magnesium</keyword>
<keyword evidence="6 15" id="KW-0418">Kinase</keyword>